<keyword evidence="3" id="KW-1185">Reference proteome</keyword>
<dbReference type="Proteomes" id="UP000324222">
    <property type="component" value="Unassembled WGS sequence"/>
</dbReference>
<accession>A0A5B7GLK7</accession>
<dbReference type="EMBL" id="VSRR010014732">
    <property type="protein sequence ID" value="MPC57374.1"/>
    <property type="molecule type" value="Genomic_DNA"/>
</dbReference>
<feature type="region of interest" description="Disordered" evidence="1">
    <location>
        <begin position="31"/>
        <end position="92"/>
    </location>
</feature>
<sequence>MGMGRGEVWCHWSQGGARRGCSETSCARQCGAPRLGAPRREGAWSTRGPWEERSEGGGARSEVRGGEDGNLRVGGSEEAPMSNHLAGARSLT</sequence>
<evidence type="ECO:0000313" key="2">
    <source>
        <dbReference type="EMBL" id="MPC57374.1"/>
    </source>
</evidence>
<evidence type="ECO:0000256" key="1">
    <source>
        <dbReference type="SAM" id="MobiDB-lite"/>
    </source>
</evidence>
<evidence type="ECO:0000313" key="3">
    <source>
        <dbReference type="Proteomes" id="UP000324222"/>
    </source>
</evidence>
<feature type="compositionally biased region" description="Basic and acidic residues" evidence="1">
    <location>
        <begin position="49"/>
        <end position="70"/>
    </location>
</feature>
<protein>
    <submittedName>
        <fullName evidence="2">Uncharacterized protein</fullName>
    </submittedName>
</protein>
<comment type="caution">
    <text evidence="2">The sequence shown here is derived from an EMBL/GenBank/DDBJ whole genome shotgun (WGS) entry which is preliminary data.</text>
</comment>
<dbReference type="AlphaFoldDB" id="A0A5B7GLK7"/>
<name>A0A5B7GLK7_PORTR</name>
<gene>
    <name evidence="2" type="ORF">E2C01_051353</name>
</gene>
<proteinExistence type="predicted"/>
<reference evidence="2 3" key="1">
    <citation type="submission" date="2019-05" db="EMBL/GenBank/DDBJ databases">
        <title>Another draft genome of Portunus trituberculatus and its Hox gene families provides insights of decapod evolution.</title>
        <authorList>
            <person name="Jeong J.-H."/>
            <person name="Song I."/>
            <person name="Kim S."/>
            <person name="Choi T."/>
            <person name="Kim D."/>
            <person name="Ryu S."/>
            <person name="Kim W."/>
        </authorList>
    </citation>
    <scope>NUCLEOTIDE SEQUENCE [LARGE SCALE GENOMIC DNA]</scope>
    <source>
        <tissue evidence="2">Muscle</tissue>
    </source>
</reference>
<organism evidence="2 3">
    <name type="scientific">Portunus trituberculatus</name>
    <name type="common">Swimming crab</name>
    <name type="synonym">Neptunus trituberculatus</name>
    <dbReference type="NCBI Taxonomy" id="210409"/>
    <lineage>
        <taxon>Eukaryota</taxon>
        <taxon>Metazoa</taxon>
        <taxon>Ecdysozoa</taxon>
        <taxon>Arthropoda</taxon>
        <taxon>Crustacea</taxon>
        <taxon>Multicrustacea</taxon>
        <taxon>Malacostraca</taxon>
        <taxon>Eumalacostraca</taxon>
        <taxon>Eucarida</taxon>
        <taxon>Decapoda</taxon>
        <taxon>Pleocyemata</taxon>
        <taxon>Brachyura</taxon>
        <taxon>Eubrachyura</taxon>
        <taxon>Portunoidea</taxon>
        <taxon>Portunidae</taxon>
        <taxon>Portuninae</taxon>
        <taxon>Portunus</taxon>
    </lineage>
</organism>